<keyword evidence="1" id="KW-0812">Transmembrane</keyword>
<dbReference type="AlphaFoldDB" id="A0A031MG93"/>
<organism evidence="4 7">
    <name type="scientific">Halopseudomonas bauzanensis</name>
    <dbReference type="NCBI Taxonomy" id="653930"/>
    <lineage>
        <taxon>Bacteria</taxon>
        <taxon>Pseudomonadati</taxon>
        <taxon>Pseudomonadota</taxon>
        <taxon>Gammaproteobacteria</taxon>
        <taxon>Pseudomonadales</taxon>
        <taxon>Pseudomonadaceae</taxon>
        <taxon>Halopseudomonas</taxon>
    </lineage>
</organism>
<dbReference type="EMBL" id="SWAV01000002">
    <property type="protein sequence ID" value="TKA92110.1"/>
    <property type="molecule type" value="Genomic_DNA"/>
</dbReference>
<name>A0A031MG93_9GAMM</name>
<evidence type="ECO:0000313" key="6">
    <source>
        <dbReference type="Proteomes" id="UP000186904"/>
    </source>
</evidence>
<feature type="transmembrane region" description="Helical" evidence="1">
    <location>
        <begin position="40"/>
        <end position="58"/>
    </location>
</feature>
<dbReference type="Proteomes" id="UP000186599">
    <property type="component" value="Unassembled WGS sequence"/>
</dbReference>
<proteinExistence type="predicted"/>
<feature type="transmembrane region" description="Helical" evidence="1">
    <location>
        <begin position="17"/>
        <end position="34"/>
    </location>
</feature>
<dbReference type="RefSeq" id="WP_051611091.1">
    <property type="nucleotide sequence ID" value="NZ_FOGN01000006.1"/>
</dbReference>
<gene>
    <name evidence="4" type="ORF">FA869_06860</name>
    <name evidence="3" type="ORF">SAMN04487855_2858</name>
    <name evidence="2" type="ORF">SAMN05216589_2912</name>
</gene>
<evidence type="ECO:0000313" key="4">
    <source>
        <dbReference type="EMBL" id="TKA92110.1"/>
    </source>
</evidence>
<sequence length="150" mass="17063">MSNPTDSLLLKRQPSRWLGGLIIFLTMLGCMALYRSALPLLPASLCALLLWMYCLWIWPRQVSLRHAHSVTGLRFDSQGWHVLRRDGSEMGARLLADTYVSALLTVVRLREPGRLLPVSVILPADAAAEDSLRRLRLRLRFSRQRWAAAE</sequence>
<evidence type="ECO:0000313" key="7">
    <source>
        <dbReference type="Proteomes" id="UP000305198"/>
    </source>
</evidence>
<dbReference type="EMBL" id="FOGN01000006">
    <property type="protein sequence ID" value="SES26111.1"/>
    <property type="molecule type" value="Genomic_DNA"/>
</dbReference>
<dbReference type="EMBL" id="FOUA01000006">
    <property type="protein sequence ID" value="SFM24407.1"/>
    <property type="molecule type" value="Genomic_DNA"/>
</dbReference>
<evidence type="ECO:0000256" key="1">
    <source>
        <dbReference type="SAM" id="Phobius"/>
    </source>
</evidence>
<keyword evidence="1" id="KW-1133">Transmembrane helix</keyword>
<dbReference type="Proteomes" id="UP000305198">
    <property type="component" value="Unassembled WGS sequence"/>
</dbReference>
<evidence type="ECO:0000313" key="5">
    <source>
        <dbReference type="Proteomes" id="UP000186599"/>
    </source>
</evidence>
<dbReference type="OrthoDB" id="7030636at2"/>
<reference evidence="4 7" key="2">
    <citation type="submission" date="2019-04" db="EMBL/GenBank/DDBJ databases">
        <title>Crypto-aerobic microbial life in anoxic (sulfidic) marine sediments.</title>
        <authorList>
            <person name="Bhattacharya S."/>
            <person name="Roy C."/>
            <person name="Mondal N."/>
            <person name="Sarkar J."/>
            <person name="Mandal S."/>
            <person name="Rameez M.J."/>
            <person name="Ghosh W."/>
        </authorList>
    </citation>
    <scope>NUCLEOTIDE SEQUENCE [LARGE SCALE GENOMIC DNA]</scope>
    <source>
        <strain evidence="4 7">SBBB</strain>
    </source>
</reference>
<evidence type="ECO:0000313" key="2">
    <source>
        <dbReference type="EMBL" id="SES26111.1"/>
    </source>
</evidence>
<dbReference type="Proteomes" id="UP000186904">
    <property type="component" value="Unassembled WGS sequence"/>
</dbReference>
<protein>
    <submittedName>
        <fullName evidence="2">Toxin CptA</fullName>
    </submittedName>
</protein>
<evidence type="ECO:0000313" key="3">
    <source>
        <dbReference type="EMBL" id="SFM24407.1"/>
    </source>
</evidence>
<keyword evidence="1" id="KW-0472">Membrane</keyword>
<accession>A0A031MG93</accession>
<keyword evidence="5" id="KW-1185">Reference proteome</keyword>
<dbReference type="STRING" id="653930.SAMN05216589_2912"/>
<reference evidence="5 6" key="1">
    <citation type="submission" date="2016-10" db="EMBL/GenBank/DDBJ databases">
        <authorList>
            <person name="de Groot N.N."/>
        </authorList>
    </citation>
    <scope>NUCLEOTIDE SEQUENCE [LARGE SCALE GENOMIC DNA]</scope>
    <source>
        <strain evidence="3 5">CGMCC 1.9095</strain>
        <strain evidence="2 6">DSM 22558</strain>
    </source>
</reference>